<dbReference type="RefSeq" id="WP_120188141.1">
    <property type="nucleotide sequence ID" value="NZ_MCHY01000003.1"/>
</dbReference>
<dbReference type="Proteomes" id="UP000284219">
    <property type="component" value="Unassembled WGS sequence"/>
</dbReference>
<reference evidence="1 2" key="1">
    <citation type="submission" date="2016-08" db="EMBL/GenBank/DDBJ databases">
        <title>Novel Firmicute Genomes.</title>
        <authorList>
            <person name="Poppleton D.I."/>
            <person name="Gribaldo S."/>
        </authorList>
    </citation>
    <scope>NUCLEOTIDE SEQUENCE [LARGE SCALE GENOMIC DNA]</scope>
    <source>
        <strain evidence="1 2">RAOx-1</strain>
    </source>
</reference>
<dbReference type="EMBL" id="MCHY01000003">
    <property type="protein sequence ID" value="RKD26489.1"/>
    <property type="molecule type" value="Genomic_DNA"/>
</dbReference>
<protein>
    <submittedName>
        <fullName evidence="1">Uncharacterized protein</fullName>
    </submittedName>
</protein>
<evidence type="ECO:0000313" key="2">
    <source>
        <dbReference type="Proteomes" id="UP000284219"/>
    </source>
</evidence>
<gene>
    <name evidence="1" type="ORF">BEP19_16760</name>
</gene>
<evidence type="ECO:0000313" key="1">
    <source>
        <dbReference type="EMBL" id="RKD26489.1"/>
    </source>
</evidence>
<keyword evidence="2" id="KW-1185">Reference proteome</keyword>
<dbReference type="AlphaFoldDB" id="A0A419SQ36"/>
<comment type="caution">
    <text evidence="1">The sequence shown here is derived from an EMBL/GenBank/DDBJ whole genome shotgun (WGS) entry which is preliminary data.</text>
</comment>
<organism evidence="1 2">
    <name type="scientific">Ammoniphilus oxalaticus</name>
    <dbReference type="NCBI Taxonomy" id="66863"/>
    <lineage>
        <taxon>Bacteria</taxon>
        <taxon>Bacillati</taxon>
        <taxon>Bacillota</taxon>
        <taxon>Bacilli</taxon>
        <taxon>Bacillales</taxon>
        <taxon>Paenibacillaceae</taxon>
        <taxon>Aneurinibacillus group</taxon>
        <taxon>Ammoniphilus</taxon>
    </lineage>
</organism>
<name>A0A419SQ36_9BACL</name>
<sequence length="83" mass="9434">MAISNEELMKLVHALPEEAKKSAYDYLTFLALRHTRPNWAAIDQMEPDDAPLTEEELRQLDSEEGFVTGKDAKREFGLSVDLP</sequence>
<dbReference type="OrthoDB" id="2665474at2"/>
<proteinExistence type="predicted"/>
<accession>A0A419SQ36</accession>